<evidence type="ECO:0000259" key="6">
    <source>
        <dbReference type="Pfam" id="PF25944"/>
    </source>
</evidence>
<dbReference type="InterPro" id="IPR006143">
    <property type="entry name" value="RND_pump_MFP"/>
</dbReference>
<feature type="domain" description="Multidrug resistance protein MdtA-like C-terminal permuted SH3" evidence="7">
    <location>
        <begin position="337"/>
        <end position="397"/>
    </location>
</feature>
<evidence type="ECO:0000259" key="5">
    <source>
        <dbReference type="Pfam" id="PF25917"/>
    </source>
</evidence>
<evidence type="ECO:0000313" key="9">
    <source>
        <dbReference type="Proteomes" id="UP000184327"/>
    </source>
</evidence>
<dbReference type="Gene3D" id="1.10.287.470">
    <property type="entry name" value="Helix hairpin bin"/>
    <property type="match status" value="1"/>
</dbReference>
<dbReference type="EMBL" id="FQUZ01000037">
    <property type="protein sequence ID" value="SHF71850.1"/>
    <property type="molecule type" value="Genomic_DNA"/>
</dbReference>
<evidence type="ECO:0000259" key="4">
    <source>
        <dbReference type="Pfam" id="PF25876"/>
    </source>
</evidence>
<feature type="region of interest" description="Disordered" evidence="3">
    <location>
        <begin position="417"/>
        <end position="448"/>
    </location>
</feature>
<dbReference type="GO" id="GO:0022857">
    <property type="term" value="F:transmembrane transporter activity"/>
    <property type="evidence" value="ECO:0007669"/>
    <property type="project" value="InterPro"/>
</dbReference>
<dbReference type="GO" id="GO:0030313">
    <property type="term" value="C:cell envelope"/>
    <property type="evidence" value="ECO:0007669"/>
    <property type="project" value="UniProtKB-SubCell"/>
</dbReference>
<accession>A0A1M5DY34</accession>
<dbReference type="InterPro" id="IPR058626">
    <property type="entry name" value="MdtA-like_b-barrel"/>
</dbReference>
<comment type="subcellular location">
    <subcellularLocation>
        <location evidence="1">Cell envelope</location>
    </subcellularLocation>
</comment>
<dbReference type="Pfam" id="PF25944">
    <property type="entry name" value="Beta-barrel_RND"/>
    <property type="match status" value="1"/>
</dbReference>
<feature type="domain" description="Multidrug resistance protein MdtA-like alpha-helical hairpin" evidence="4">
    <location>
        <begin position="136"/>
        <end position="204"/>
    </location>
</feature>
<evidence type="ECO:0000313" key="8">
    <source>
        <dbReference type="EMBL" id="SHF71850.1"/>
    </source>
</evidence>
<dbReference type="SUPFAM" id="SSF111369">
    <property type="entry name" value="HlyD-like secretion proteins"/>
    <property type="match status" value="1"/>
</dbReference>
<gene>
    <name evidence="8" type="ORF">SAMN02745117_02481</name>
</gene>
<reference evidence="8 9" key="1">
    <citation type="submission" date="2016-11" db="EMBL/GenBank/DDBJ databases">
        <authorList>
            <person name="Jaros S."/>
            <person name="Januszkiewicz K."/>
            <person name="Wedrychowicz H."/>
        </authorList>
    </citation>
    <scope>NUCLEOTIDE SEQUENCE [LARGE SCALE GENOMIC DNA]</scope>
    <source>
        <strain evidence="8 9">DSM 16112</strain>
    </source>
</reference>
<dbReference type="InterPro" id="IPR058627">
    <property type="entry name" value="MdtA-like_C"/>
</dbReference>
<evidence type="ECO:0000256" key="1">
    <source>
        <dbReference type="ARBA" id="ARBA00004196"/>
    </source>
</evidence>
<evidence type="ECO:0000256" key="2">
    <source>
        <dbReference type="ARBA" id="ARBA00009477"/>
    </source>
</evidence>
<sequence length="448" mass="46699">MRNFRMQSAPGSRGAGRNDSSRPSRARTLTGVAVVGLSALLAGCFGGDDKQAAAQGADESAAAPQQPLPKVGVVVAQRSTVGLVTDLPGRVEASRVAQVRARAAGILQKRHFQEGSDVKAGQRLFTIDSAPYNAALQSAKATLARSEASEVQARAVLERYRPLVAANAISKLEFDNALANHKAAQADVAASRAAVRTAEINQGYANVTAPISGRIGRALVTEGALVGQGEATQLAVVQQIDPVYVNFTQSSNEVLRLRRDLQEGKLKRAEGEEAASVQIALDDGTTYGDAGRLLFTDLTVDATTGQVTLRAEIPNPDGVLLPGMYVRVKLEQAQRADAIAVPQQAVTRTQQGDTLTVVNAQGQREVRKVVVGEASGNRWLVLEGLEEGEQVMVDGFQLLGMMPPGIPVQAVPWQADAPAAAPAAAPEAAPDGAAAPAEAAPAPAPAQQ</sequence>
<dbReference type="STRING" id="1122156.SAMN02745117_02481"/>
<dbReference type="GO" id="GO:0046677">
    <property type="term" value="P:response to antibiotic"/>
    <property type="evidence" value="ECO:0007669"/>
    <property type="project" value="TreeGrafter"/>
</dbReference>
<dbReference type="Gene3D" id="2.40.30.170">
    <property type="match status" value="1"/>
</dbReference>
<dbReference type="FunFam" id="2.40.420.20:FF:000001">
    <property type="entry name" value="Efflux RND transporter periplasmic adaptor subunit"/>
    <property type="match status" value="1"/>
</dbReference>
<dbReference type="PANTHER" id="PTHR30158">
    <property type="entry name" value="ACRA/E-RELATED COMPONENT OF DRUG EFFLUX TRANSPORTER"/>
    <property type="match status" value="1"/>
</dbReference>
<dbReference type="NCBIfam" id="TIGR01730">
    <property type="entry name" value="RND_mfp"/>
    <property type="match status" value="1"/>
</dbReference>
<dbReference type="Proteomes" id="UP000184327">
    <property type="component" value="Unassembled WGS sequence"/>
</dbReference>
<dbReference type="PANTHER" id="PTHR30158:SF3">
    <property type="entry name" value="MULTIDRUG EFFLUX PUMP SUBUNIT ACRA-RELATED"/>
    <property type="match status" value="1"/>
</dbReference>
<dbReference type="GO" id="GO:0005886">
    <property type="term" value="C:plasma membrane"/>
    <property type="evidence" value="ECO:0007669"/>
    <property type="project" value="TreeGrafter"/>
</dbReference>
<feature type="compositionally biased region" description="Polar residues" evidence="3">
    <location>
        <begin position="1"/>
        <end position="10"/>
    </location>
</feature>
<organism evidence="8 9">
    <name type="scientific">Lampropedia hyalina DSM 16112</name>
    <dbReference type="NCBI Taxonomy" id="1122156"/>
    <lineage>
        <taxon>Bacteria</taxon>
        <taxon>Pseudomonadati</taxon>
        <taxon>Pseudomonadota</taxon>
        <taxon>Betaproteobacteria</taxon>
        <taxon>Burkholderiales</taxon>
        <taxon>Comamonadaceae</taxon>
        <taxon>Lampropedia</taxon>
    </lineage>
</organism>
<dbReference type="Pfam" id="PF25876">
    <property type="entry name" value="HH_MFP_RND"/>
    <property type="match status" value="1"/>
</dbReference>
<protein>
    <submittedName>
        <fullName evidence="8">Membrane fusion protein, multidrug efflux system</fullName>
    </submittedName>
</protein>
<comment type="similarity">
    <text evidence="2">Belongs to the membrane fusion protein (MFP) (TC 8.A.1) family.</text>
</comment>
<dbReference type="InterPro" id="IPR058624">
    <property type="entry name" value="MdtA-like_HH"/>
</dbReference>
<feature type="domain" description="Multidrug resistance protein MdtA-like barrel-sandwich hybrid" evidence="5">
    <location>
        <begin position="95"/>
        <end position="238"/>
    </location>
</feature>
<feature type="region of interest" description="Disordered" evidence="3">
    <location>
        <begin position="1"/>
        <end position="26"/>
    </location>
</feature>
<dbReference type="Gene3D" id="2.40.50.100">
    <property type="match status" value="1"/>
</dbReference>
<dbReference type="Pfam" id="PF25917">
    <property type="entry name" value="BSH_RND"/>
    <property type="match status" value="1"/>
</dbReference>
<proteinExistence type="inferred from homology"/>
<evidence type="ECO:0000256" key="3">
    <source>
        <dbReference type="SAM" id="MobiDB-lite"/>
    </source>
</evidence>
<evidence type="ECO:0000259" key="7">
    <source>
        <dbReference type="Pfam" id="PF25967"/>
    </source>
</evidence>
<dbReference type="Pfam" id="PF25967">
    <property type="entry name" value="RND-MFP_C"/>
    <property type="match status" value="1"/>
</dbReference>
<dbReference type="Gene3D" id="2.40.420.20">
    <property type="match status" value="1"/>
</dbReference>
<name>A0A1M5DY34_9BURK</name>
<keyword evidence="9" id="KW-1185">Reference proteome</keyword>
<dbReference type="InterPro" id="IPR058625">
    <property type="entry name" value="MdtA-like_BSH"/>
</dbReference>
<feature type="domain" description="Multidrug resistance protein MdtA-like beta-barrel" evidence="6">
    <location>
        <begin position="242"/>
        <end position="332"/>
    </location>
</feature>
<dbReference type="AlphaFoldDB" id="A0A1M5DY34"/>